<sequence length="340" mass="35675">MALKSRKEIADYISAGKEDRARIRVEHIIREDYLVEAMELLEMYCDLLLARFGLIQTQKELDPGLEEAISSIIWATPRLQADVQELKAVTDEFAHKYGKEFAQACRGNQLSNVNEKVMHKLSVQAPPKALVERYMVEIAKSYNVPFEPDPSVMQQDEILLAENLLIDLGMDDKKNMGGGASGPPPNQGFGHSGPPPNPGFGHGGPPNSGFGHAGPPNPGFGQGGGSGFGPGPGFGPGGPSGGFGSGGVGVQQMPIGPPELQHISGKGQGPPPLPNQPPHGSVSPYPPPGYNSGANTGPPGPPNFDQLYVNNGGKSSFPSGPSASAPSAPKGNRNLPRCII</sequence>
<feature type="non-terminal residue" evidence="7">
    <location>
        <position position="340"/>
    </location>
</feature>
<dbReference type="Gene3D" id="1.20.1260.60">
    <property type="entry name" value="Vacuolar protein sorting-associated protein Ist1"/>
    <property type="match status" value="1"/>
</dbReference>
<feature type="compositionally biased region" description="Low complexity" evidence="6">
    <location>
        <begin position="312"/>
        <end position="331"/>
    </location>
</feature>
<evidence type="ECO:0000313" key="8">
    <source>
        <dbReference type="Proteomes" id="UP001283361"/>
    </source>
</evidence>
<feature type="region of interest" description="Disordered" evidence="6">
    <location>
        <begin position="171"/>
        <end position="340"/>
    </location>
</feature>
<comment type="similarity">
    <text evidence="1">Belongs to the IST1 family.</text>
</comment>
<dbReference type="EMBL" id="JAWDGP010002766">
    <property type="protein sequence ID" value="KAK3780035.1"/>
    <property type="molecule type" value="Genomic_DNA"/>
</dbReference>
<dbReference type="InterPro" id="IPR005061">
    <property type="entry name" value="Ist1"/>
</dbReference>
<comment type="subunit">
    <text evidence="5">Interacts with CHMP1A, CHMP1B, VPS4A and VTA1. Interacts with SPAST, STAMBP, and USP8. May interact with VPS37B. May associate with the ESCRT-I complex. Interacts with MITD1, in competition with VSP4. Interacts with SPART (via MIT domain); leading to the recruitment of SPART to midbodies. Interacts with SPAST.</text>
</comment>
<keyword evidence="8" id="KW-1185">Reference proteome</keyword>
<dbReference type="InterPro" id="IPR042277">
    <property type="entry name" value="IST1-like"/>
</dbReference>
<evidence type="ECO:0000313" key="7">
    <source>
        <dbReference type="EMBL" id="KAK3780035.1"/>
    </source>
</evidence>
<dbReference type="Pfam" id="PF03398">
    <property type="entry name" value="Ist1"/>
    <property type="match status" value="1"/>
</dbReference>
<reference evidence="7" key="1">
    <citation type="journal article" date="2023" name="G3 (Bethesda)">
        <title>A reference genome for the long-term kleptoplast-retaining sea slug Elysia crispata morphotype clarki.</title>
        <authorList>
            <person name="Eastman K.E."/>
            <person name="Pendleton A.L."/>
            <person name="Shaikh M.A."/>
            <person name="Suttiyut T."/>
            <person name="Ogas R."/>
            <person name="Tomko P."/>
            <person name="Gavelis G."/>
            <person name="Widhalm J.R."/>
            <person name="Wisecaver J.H."/>
        </authorList>
    </citation>
    <scope>NUCLEOTIDE SEQUENCE</scope>
    <source>
        <strain evidence="7">ECLA1</strain>
    </source>
</reference>
<gene>
    <name evidence="7" type="ORF">RRG08_029728</name>
</gene>
<accession>A0AAE1A2M3</accession>
<comment type="caution">
    <text evidence="7">The sequence shown here is derived from an EMBL/GenBank/DDBJ whole genome shotgun (WGS) entry which is preliminary data.</text>
</comment>
<comment type="function">
    <text evidence="4">ESCRT-III-like protein involved in cytokinesis, nuclear envelope reassembly and endosomal tubulation. Is required for efficient abscission during cytokinesis. Involved in recruiting VPS4A and/or VPS4B to the midbody of dividing cells. During late anaphase, involved in nuclear envelope reassembly and mitotic spindle disassembly together with the ESCRT-III complex: IST1 acts by mediating the recruitment of SPAST to the nuclear membrane, leading to microtubule severing. Recruited to the reforming nuclear envelope (NE) during anaphase by LEMD2. Regulates early endosomal tubulation together with the ESCRT-III complex by mediating the recruitment of SPAST.</text>
</comment>
<name>A0AAE1A2M3_9GAST</name>
<dbReference type="Proteomes" id="UP001283361">
    <property type="component" value="Unassembled WGS sequence"/>
</dbReference>
<evidence type="ECO:0000256" key="2">
    <source>
        <dbReference type="ARBA" id="ARBA00014513"/>
    </source>
</evidence>
<proteinExistence type="inferred from homology"/>
<protein>
    <recommendedName>
        <fullName evidence="2">IST1 homolog</fullName>
    </recommendedName>
    <alternativeName>
        <fullName evidence="3">Charged multivesicular body protein 8</fullName>
    </alternativeName>
</protein>
<evidence type="ECO:0000256" key="1">
    <source>
        <dbReference type="ARBA" id="ARBA00005536"/>
    </source>
</evidence>
<organism evidence="7 8">
    <name type="scientific">Elysia crispata</name>
    <name type="common">lettuce slug</name>
    <dbReference type="NCBI Taxonomy" id="231223"/>
    <lineage>
        <taxon>Eukaryota</taxon>
        <taxon>Metazoa</taxon>
        <taxon>Spiralia</taxon>
        <taxon>Lophotrochozoa</taxon>
        <taxon>Mollusca</taxon>
        <taxon>Gastropoda</taxon>
        <taxon>Heterobranchia</taxon>
        <taxon>Euthyneura</taxon>
        <taxon>Panpulmonata</taxon>
        <taxon>Sacoglossa</taxon>
        <taxon>Placobranchoidea</taxon>
        <taxon>Plakobranchidae</taxon>
        <taxon>Elysia</taxon>
    </lineage>
</organism>
<dbReference type="PANTHER" id="PTHR12161">
    <property type="entry name" value="IST1 FAMILY MEMBER"/>
    <property type="match status" value="1"/>
</dbReference>
<dbReference type="GO" id="GO:0015031">
    <property type="term" value="P:protein transport"/>
    <property type="evidence" value="ECO:0007669"/>
    <property type="project" value="InterPro"/>
</dbReference>
<evidence type="ECO:0000256" key="5">
    <source>
        <dbReference type="ARBA" id="ARBA00046920"/>
    </source>
</evidence>
<dbReference type="PANTHER" id="PTHR12161:SF5">
    <property type="entry name" value="IST1 HOMOLOG"/>
    <property type="match status" value="1"/>
</dbReference>
<dbReference type="FunFam" id="1.20.1260.60:FF:000002">
    <property type="entry name" value="Vacuolar protein sorting-associated protein IST1"/>
    <property type="match status" value="1"/>
</dbReference>
<evidence type="ECO:0000256" key="6">
    <source>
        <dbReference type="SAM" id="MobiDB-lite"/>
    </source>
</evidence>
<feature type="compositionally biased region" description="Gly residues" evidence="6">
    <location>
        <begin position="220"/>
        <end position="249"/>
    </location>
</feature>
<dbReference type="AlphaFoldDB" id="A0AAE1A2M3"/>
<evidence type="ECO:0000256" key="3">
    <source>
        <dbReference type="ARBA" id="ARBA00032374"/>
    </source>
</evidence>
<evidence type="ECO:0000256" key="4">
    <source>
        <dbReference type="ARBA" id="ARBA00046124"/>
    </source>
</evidence>